<dbReference type="Proteomes" id="UP000605427">
    <property type="component" value="Unassembled WGS sequence"/>
</dbReference>
<dbReference type="GO" id="GO:0005524">
    <property type="term" value="F:ATP binding"/>
    <property type="evidence" value="ECO:0007669"/>
    <property type="project" value="UniProtKB-KW"/>
</dbReference>
<sequence length="295" mass="32438">MDWMKRSRAKKQQRRNNPPSEASPAVSLHGAACAYEGKQAVQPLDWIVQPGEFWVILGPNGSGKSSLLGLISGAERASAGGVNIQGRPLAEYGRRELARELAVLPQEGLPPLGITVKDALEMGRFPYRDRFGREPDGAAAQALLTRIAERLALTELLSRRLDELSGGQRQRAALGQVMAQQPNVLLLDEPTAYLDIYYQLDIMELVQQWRAEEGLTVIAVLHDLNLAAQYAQRLLLLREGARVAEGRPEEVLTPEVVGALYEVMPPIRVGHEEIGVPQMLFRAQSAKNGKRPGSE</sequence>
<accession>A0ABQ1ZT19</accession>
<organism evidence="7 8">
    <name type="scientific">Saccharibacillus endophyticus</name>
    <dbReference type="NCBI Taxonomy" id="2060666"/>
    <lineage>
        <taxon>Bacteria</taxon>
        <taxon>Bacillati</taxon>
        <taxon>Bacillota</taxon>
        <taxon>Bacilli</taxon>
        <taxon>Bacillales</taxon>
        <taxon>Paenibacillaceae</taxon>
        <taxon>Saccharibacillus</taxon>
    </lineage>
</organism>
<evidence type="ECO:0000256" key="1">
    <source>
        <dbReference type="ARBA" id="ARBA00022448"/>
    </source>
</evidence>
<dbReference type="SMART" id="SM00382">
    <property type="entry name" value="AAA"/>
    <property type="match status" value="1"/>
</dbReference>
<name>A0ABQ1ZT19_9BACL</name>
<keyword evidence="1" id="KW-0813">Transport</keyword>
<dbReference type="InterPro" id="IPR027417">
    <property type="entry name" value="P-loop_NTPase"/>
</dbReference>
<feature type="compositionally biased region" description="Basic residues" evidence="5">
    <location>
        <begin position="1"/>
        <end position="14"/>
    </location>
</feature>
<dbReference type="PANTHER" id="PTHR42794:SF1">
    <property type="entry name" value="HEMIN IMPORT ATP-BINDING PROTEIN HMUV"/>
    <property type="match status" value="1"/>
</dbReference>
<dbReference type="PANTHER" id="PTHR42794">
    <property type="entry name" value="HEMIN IMPORT ATP-BINDING PROTEIN HMUV"/>
    <property type="match status" value="1"/>
</dbReference>
<comment type="caution">
    <text evidence="7">The sequence shown here is derived from an EMBL/GenBank/DDBJ whole genome shotgun (WGS) entry which is preliminary data.</text>
</comment>
<dbReference type="InterPro" id="IPR003439">
    <property type="entry name" value="ABC_transporter-like_ATP-bd"/>
</dbReference>
<dbReference type="InterPro" id="IPR003593">
    <property type="entry name" value="AAA+_ATPase"/>
</dbReference>
<dbReference type="Gene3D" id="3.40.50.300">
    <property type="entry name" value="P-loop containing nucleotide triphosphate hydrolases"/>
    <property type="match status" value="1"/>
</dbReference>
<dbReference type="EMBL" id="BMDD01000002">
    <property type="protein sequence ID" value="GGH75437.1"/>
    <property type="molecule type" value="Genomic_DNA"/>
</dbReference>
<keyword evidence="8" id="KW-1185">Reference proteome</keyword>
<evidence type="ECO:0000259" key="6">
    <source>
        <dbReference type="PROSITE" id="PS50893"/>
    </source>
</evidence>
<dbReference type="SUPFAM" id="SSF52540">
    <property type="entry name" value="P-loop containing nucleoside triphosphate hydrolases"/>
    <property type="match status" value="1"/>
</dbReference>
<dbReference type="InterPro" id="IPR017871">
    <property type="entry name" value="ABC_transporter-like_CS"/>
</dbReference>
<evidence type="ECO:0000256" key="5">
    <source>
        <dbReference type="SAM" id="MobiDB-lite"/>
    </source>
</evidence>
<keyword evidence="4" id="KW-1278">Translocase</keyword>
<keyword evidence="2" id="KW-0547">Nucleotide-binding</keyword>
<proteinExistence type="predicted"/>
<dbReference type="PROSITE" id="PS00211">
    <property type="entry name" value="ABC_TRANSPORTER_1"/>
    <property type="match status" value="1"/>
</dbReference>
<evidence type="ECO:0000256" key="2">
    <source>
        <dbReference type="ARBA" id="ARBA00022741"/>
    </source>
</evidence>
<protein>
    <submittedName>
        <fullName evidence="7">ABC transporter ATP-binding protein</fullName>
    </submittedName>
</protein>
<keyword evidence="3 7" id="KW-0067">ATP-binding</keyword>
<dbReference type="PROSITE" id="PS50893">
    <property type="entry name" value="ABC_TRANSPORTER_2"/>
    <property type="match status" value="1"/>
</dbReference>
<evidence type="ECO:0000256" key="4">
    <source>
        <dbReference type="ARBA" id="ARBA00022967"/>
    </source>
</evidence>
<feature type="domain" description="ABC transporter" evidence="6">
    <location>
        <begin position="26"/>
        <end position="264"/>
    </location>
</feature>
<gene>
    <name evidence="7" type="ORF">GCM10007362_16500</name>
</gene>
<evidence type="ECO:0000313" key="7">
    <source>
        <dbReference type="EMBL" id="GGH75437.1"/>
    </source>
</evidence>
<reference evidence="8" key="1">
    <citation type="journal article" date="2019" name="Int. J. Syst. Evol. Microbiol.">
        <title>The Global Catalogue of Microorganisms (GCM) 10K type strain sequencing project: providing services to taxonomists for standard genome sequencing and annotation.</title>
        <authorList>
            <consortium name="The Broad Institute Genomics Platform"/>
            <consortium name="The Broad Institute Genome Sequencing Center for Infectious Disease"/>
            <person name="Wu L."/>
            <person name="Ma J."/>
        </authorList>
    </citation>
    <scope>NUCLEOTIDE SEQUENCE [LARGE SCALE GENOMIC DNA]</scope>
    <source>
        <strain evidence="8">CCM 8702</strain>
    </source>
</reference>
<dbReference type="CDD" id="cd03214">
    <property type="entry name" value="ABC_Iron-Siderophores_B12_Hemin"/>
    <property type="match status" value="1"/>
</dbReference>
<dbReference type="Pfam" id="PF00005">
    <property type="entry name" value="ABC_tran"/>
    <property type="match status" value="1"/>
</dbReference>
<feature type="region of interest" description="Disordered" evidence="5">
    <location>
        <begin position="1"/>
        <end position="25"/>
    </location>
</feature>
<evidence type="ECO:0000256" key="3">
    <source>
        <dbReference type="ARBA" id="ARBA00022840"/>
    </source>
</evidence>
<evidence type="ECO:0000313" key="8">
    <source>
        <dbReference type="Proteomes" id="UP000605427"/>
    </source>
</evidence>